<dbReference type="OMA" id="FNMGRQY"/>
<dbReference type="Pfam" id="PF00312">
    <property type="entry name" value="Ribosomal_S15"/>
    <property type="match status" value="1"/>
</dbReference>
<dbReference type="InterPro" id="IPR000589">
    <property type="entry name" value="Ribosomal_uS15"/>
</dbReference>
<dbReference type="CDD" id="cd00353">
    <property type="entry name" value="Ribosomal_S15p_S13e"/>
    <property type="match status" value="1"/>
</dbReference>
<evidence type="ECO:0008006" key="6">
    <source>
        <dbReference type="Google" id="ProtNLM"/>
    </source>
</evidence>
<dbReference type="AlphaFoldDB" id="A3M0H1"/>
<evidence type="ECO:0000256" key="1">
    <source>
        <dbReference type="ARBA" id="ARBA00008434"/>
    </source>
</evidence>
<gene>
    <name evidence="4" type="ORF">PICST_64277</name>
</gene>
<dbReference type="InterPro" id="IPR009068">
    <property type="entry name" value="uS15_NS1_RNA-bd_sf"/>
</dbReference>
<accession>A3M0H1</accession>
<evidence type="ECO:0000256" key="2">
    <source>
        <dbReference type="ARBA" id="ARBA00022980"/>
    </source>
</evidence>
<dbReference type="OrthoDB" id="441444at2759"/>
<proteinExistence type="inferred from homology"/>
<protein>
    <recommendedName>
        <fullName evidence="6">37S ribosomal protein S28, mitochondrial</fullName>
    </recommendedName>
</protein>
<dbReference type="Gene3D" id="1.10.287.10">
    <property type="entry name" value="S15/NS1, RNA-binding"/>
    <property type="match status" value="1"/>
</dbReference>
<reference evidence="4 5" key="1">
    <citation type="journal article" date="2007" name="Nat. Biotechnol.">
        <title>Genome sequence of the lignocellulose-bioconverting and xylose-fermenting yeast Pichia stipitis.</title>
        <authorList>
            <person name="Jeffries T.W."/>
            <person name="Grigoriev I.V."/>
            <person name="Grimwood J."/>
            <person name="Laplaza J.M."/>
            <person name="Aerts A."/>
            <person name="Salamov A."/>
            <person name="Schmutz J."/>
            <person name="Lindquist E."/>
            <person name="Dehal P."/>
            <person name="Shapiro H."/>
            <person name="Jin Y.S."/>
            <person name="Passoth V."/>
            <person name="Richardson P.M."/>
        </authorList>
    </citation>
    <scope>NUCLEOTIDE SEQUENCE [LARGE SCALE GENOMIC DNA]</scope>
    <source>
        <strain evidence="5">ATCC 58785 / CBS 6054 / NBRC 10063 / NRRL Y-11545</strain>
    </source>
</reference>
<dbReference type="GO" id="GO:0006412">
    <property type="term" value="P:translation"/>
    <property type="evidence" value="ECO:0007669"/>
    <property type="project" value="InterPro"/>
</dbReference>
<keyword evidence="3" id="KW-0687">Ribonucleoprotein</keyword>
<dbReference type="RefSeq" id="XP_001386736.1">
    <property type="nucleotide sequence ID" value="XM_001386699.1"/>
</dbReference>
<keyword evidence="5" id="KW-1185">Reference proteome</keyword>
<evidence type="ECO:0000256" key="3">
    <source>
        <dbReference type="ARBA" id="ARBA00023274"/>
    </source>
</evidence>
<dbReference type="EMBL" id="CP000502">
    <property type="protein sequence ID" value="ABN68707.1"/>
    <property type="molecule type" value="Genomic_DNA"/>
</dbReference>
<dbReference type="KEGG" id="pic:PICST_64277"/>
<organism evidence="4 5">
    <name type="scientific">Scheffersomyces stipitis (strain ATCC 58785 / CBS 6054 / NBRC 10063 / NRRL Y-11545)</name>
    <name type="common">Yeast</name>
    <name type="synonym">Pichia stipitis</name>
    <dbReference type="NCBI Taxonomy" id="322104"/>
    <lineage>
        <taxon>Eukaryota</taxon>
        <taxon>Fungi</taxon>
        <taxon>Dikarya</taxon>
        <taxon>Ascomycota</taxon>
        <taxon>Saccharomycotina</taxon>
        <taxon>Pichiomycetes</taxon>
        <taxon>Debaryomycetaceae</taxon>
        <taxon>Scheffersomyces</taxon>
    </lineage>
</organism>
<dbReference type="GO" id="GO:0005763">
    <property type="term" value="C:mitochondrial small ribosomal subunit"/>
    <property type="evidence" value="ECO:0007669"/>
    <property type="project" value="EnsemblFungi"/>
</dbReference>
<dbReference type="SUPFAM" id="SSF47060">
    <property type="entry name" value="S15/NS1 RNA-binding domain"/>
    <property type="match status" value="1"/>
</dbReference>
<dbReference type="FunCoup" id="A3M0H1">
    <property type="interactions" value="274"/>
</dbReference>
<sequence length="321" mass="37213">MFRLSARMFSSGRIVASSINSSSGAASAPAKAHPTLAAKQFISPDASKSKAKILRRKEKRLKKQIIRDVNNYKKQQAKNVQFQVDPVLGEVDNGFMNRIKKEVENHTNHLAYGFDRVEFEKLLYGAEKAALDKSKGTEVLNESIRLAEERKKRALLTILNLRNTNKMDKKILAIKLAREEFQRQEGDTASPEVQAAILTVKIHFGMDHVKESPKDHTHTEHVRQMVQHRQRILKYLKRDNPEKYYYTIAKLGLTDDVITREFNMGRQYFQDFKVWGDKQLVKLSDKQQSKVNKIHDLQKRVSEYNDLARKNYDILQKEQSE</sequence>
<dbReference type="HAMAP" id="MF_01343_B">
    <property type="entry name" value="Ribosomal_uS15_B"/>
    <property type="match status" value="1"/>
</dbReference>
<dbReference type="InterPro" id="IPR005290">
    <property type="entry name" value="Ribosomal_uS15_bac-type"/>
</dbReference>
<dbReference type="GeneID" id="4840972"/>
<evidence type="ECO:0000313" key="4">
    <source>
        <dbReference type="EMBL" id="ABN68707.1"/>
    </source>
</evidence>
<name>A3M0H1_PICST</name>
<dbReference type="PANTHER" id="PTHR23321:SF26">
    <property type="entry name" value="SMALL RIBOSOMAL SUBUNIT PROTEIN US15M"/>
    <property type="match status" value="1"/>
</dbReference>
<dbReference type="NCBIfam" id="TIGR00952">
    <property type="entry name" value="S15_bact"/>
    <property type="match status" value="1"/>
</dbReference>
<dbReference type="SMART" id="SM01387">
    <property type="entry name" value="Ribosomal_S15"/>
    <property type="match status" value="1"/>
</dbReference>
<dbReference type="HOGENOM" id="CLU_073662_0_0_1"/>
<keyword evidence="2" id="KW-0689">Ribosomal protein</keyword>
<comment type="similarity">
    <text evidence="1">Belongs to the universal ribosomal protein uS15 family.</text>
</comment>
<dbReference type="GO" id="GO:0003735">
    <property type="term" value="F:structural constituent of ribosome"/>
    <property type="evidence" value="ECO:0007669"/>
    <property type="project" value="EnsemblFungi"/>
</dbReference>
<dbReference type="Proteomes" id="UP000002258">
    <property type="component" value="Chromosome 8"/>
</dbReference>
<dbReference type="STRING" id="322104.A3M0H1"/>
<evidence type="ECO:0000313" key="5">
    <source>
        <dbReference type="Proteomes" id="UP000002258"/>
    </source>
</evidence>
<dbReference type="PANTHER" id="PTHR23321">
    <property type="entry name" value="RIBOSOMAL PROTEIN S15, BACTERIAL AND ORGANELLAR"/>
    <property type="match status" value="1"/>
</dbReference>
<dbReference type="eggNOG" id="KOG2815">
    <property type="taxonomic scope" value="Eukaryota"/>
</dbReference>
<dbReference type="InParanoid" id="A3M0H1"/>